<name>A0A5M3XU36_9ACTN</name>
<dbReference type="Proteomes" id="UP000377595">
    <property type="component" value="Unassembled WGS sequence"/>
</dbReference>
<evidence type="ECO:0000313" key="2">
    <source>
        <dbReference type="EMBL" id="GES22793.1"/>
    </source>
</evidence>
<gene>
    <name evidence="2" type="ORF">Aple_056920</name>
</gene>
<dbReference type="Gene3D" id="3.40.50.300">
    <property type="entry name" value="P-loop containing nucleotide triphosphate hydrolases"/>
    <property type="match status" value="1"/>
</dbReference>
<organism evidence="2 3">
    <name type="scientific">Acrocarpospora pleiomorpha</name>
    <dbReference type="NCBI Taxonomy" id="90975"/>
    <lineage>
        <taxon>Bacteria</taxon>
        <taxon>Bacillati</taxon>
        <taxon>Actinomycetota</taxon>
        <taxon>Actinomycetes</taxon>
        <taxon>Streptosporangiales</taxon>
        <taxon>Streptosporangiaceae</taxon>
        <taxon>Acrocarpospora</taxon>
    </lineage>
</organism>
<proteinExistence type="predicted"/>
<reference evidence="2 3" key="1">
    <citation type="submission" date="2019-10" db="EMBL/GenBank/DDBJ databases">
        <title>Whole genome shotgun sequence of Acrocarpospora pleiomorpha NBRC 16267.</title>
        <authorList>
            <person name="Ichikawa N."/>
            <person name="Kimura A."/>
            <person name="Kitahashi Y."/>
            <person name="Komaki H."/>
            <person name="Oguchi A."/>
        </authorList>
    </citation>
    <scope>NUCLEOTIDE SEQUENCE [LARGE SCALE GENOMIC DNA]</scope>
    <source>
        <strain evidence="2 3">NBRC 16267</strain>
    </source>
</reference>
<evidence type="ECO:0000313" key="3">
    <source>
        <dbReference type="Proteomes" id="UP000377595"/>
    </source>
</evidence>
<dbReference type="PANTHER" id="PTHR46844">
    <property type="entry name" value="SLR5058 PROTEIN"/>
    <property type="match status" value="1"/>
</dbReference>
<dbReference type="OrthoDB" id="135105at2"/>
<dbReference type="Pfam" id="PF05729">
    <property type="entry name" value="NACHT"/>
    <property type="match status" value="1"/>
</dbReference>
<dbReference type="PANTHER" id="PTHR46844:SF1">
    <property type="entry name" value="SLR5058 PROTEIN"/>
    <property type="match status" value="1"/>
</dbReference>
<protein>
    <recommendedName>
        <fullName evidence="1">NACHT domain-containing protein</fullName>
    </recommendedName>
</protein>
<accession>A0A5M3XU36</accession>
<keyword evidence="3" id="KW-1185">Reference proteome</keyword>
<evidence type="ECO:0000259" key="1">
    <source>
        <dbReference type="Pfam" id="PF05729"/>
    </source>
</evidence>
<feature type="domain" description="NACHT" evidence="1">
    <location>
        <begin position="247"/>
        <end position="403"/>
    </location>
</feature>
<dbReference type="EMBL" id="BLAF01000034">
    <property type="protein sequence ID" value="GES22793.1"/>
    <property type="molecule type" value="Genomic_DNA"/>
</dbReference>
<dbReference type="InterPro" id="IPR007111">
    <property type="entry name" value="NACHT_NTPase"/>
</dbReference>
<dbReference type="AlphaFoldDB" id="A0A5M3XU36"/>
<dbReference type="SUPFAM" id="SSF52540">
    <property type="entry name" value="P-loop containing nucleoside triphosphate hydrolases"/>
    <property type="match status" value="1"/>
</dbReference>
<dbReference type="InterPro" id="IPR027417">
    <property type="entry name" value="P-loop_NTPase"/>
</dbReference>
<comment type="caution">
    <text evidence="2">The sequence shown here is derived from an EMBL/GenBank/DDBJ whole genome shotgun (WGS) entry which is preliminary data.</text>
</comment>
<dbReference type="RefSeq" id="WP_155347737.1">
    <property type="nucleotide sequence ID" value="NZ_BAAAHM010000009.1"/>
</dbReference>
<sequence>MIEDVIVGVLVEVLAATGRRLGIAAKGRRGQRRREELELARWFDTYKLADLGPNVGELPAGVSGEDVASVLYGDEFQALLHELLAVRLTDAPEIDAKRVRVSFEQIFRPAFPDVDIALLTQELFAYYDGESRRIADELKAADPLLIAQLRDEASSARIVATLHAIERHTAALSTRADPTIEADFLLRYRRHLAEHYGRLEPPDFERRRRIEIGKLYVSPTITQVIEGEPNQQPREIDLTRLDQEIDQTVLLGDPGGGKTTAAQVLVHRHAIDPTCRTPFLVTLREFAAAGLPERSVVSHIEQRLEAFYQCAAPTGMVARLLLAGNALVVFDGLDELVDTSRRAEVTAIIERFCTEYPAARVLVTSRLVGYDQARLDERQFMCYRISGFDDGHVEKYVRNWFAQEELQDSEVDRWTEAFMNESASVSDLRSNPLMLALMCILYRGEGSIPRNRPEVYERCANLLFRKWDARRSIHLELRARHLVEPALRYLAHWLLTSDEPRAAVTERQLVREATKFLHIRGFELIEDAEEAAKEFVSFSRGRMWVFTDAGTTGRGETLFTFTHRTFLEYFAAAHLSAICDTPEKLARTLLPHVAKQEWDVVAALAIQMKDNAIDRGAERIFAIMIADRRRRSVSSRSNILQFLARCLRSIDLPPHVIRNLTRSILDHVFDGHPEESERYLPLSWLLESCIASCELVKEEVAERAGAMIASPDKAIHANGIRLLAWINSGTDIQRDNHRPDDTLSAFWNEFRRESIERNREHIAAIWRTDSGLRKIALEAEIVRIDEILNEEGGLLSLFRFHETGIFGITYVPYLYDHAWCLVRGYKNEDSLARNATQIVQDLQTLGLHIINHADPFPLTDIEGWNNFFSNTHDNGSYKYEIPDNMAYLGALMIILCIAEQLPGLPPDTHSDLSLGPLNEAYRYIMRRWQRDEPTDLPPLPIPHQFHQKLKDWADGRADVVAHSSTRA</sequence>